<dbReference type="AlphaFoldDB" id="A0A0N5B8Z4"/>
<reference evidence="3" key="1">
    <citation type="submission" date="2017-02" db="UniProtKB">
        <authorList>
            <consortium name="WormBaseParasite"/>
        </authorList>
    </citation>
    <scope>IDENTIFICATION</scope>
</reference>
<evidence type="ECO:0000313" key="2">
    <source>
        <dbReference type="Proteomes" id="UP000046392"/>
    </source>
</evidence>
<name>A0A0N5B8Z4_STREA</name>
<feature type="region of interest" description="Disordered" evidence="1">
    <location>
        <begin position="130"/>
        <end position="168"/>
    </location>
</feature>
<feature type="region of interest" description="Disordered" evidence="1">
    <location>
        <begin position="80"/>
        <end position="116"/>
    </location>
</feature>
<dbReference type="WBParaSite" id="SPAL_0000251600.1">
    <property type="protein sequence ID" value="SPAL_0000251600.1"/>
    <property type="gene ID" value="SPAL_0000251600"/>
</dbReference>
<evidence type="ECO:0000313" key="3">
    <source>
        <dbReference type="WBParaSite" id="SPAL_0000251600.1"/>
    </source>
</evidence>
<feature type="compositionally biased region" description="Basic and acidic residues" evidence="1">
    <location>
        <begin position="131"/>
        <end position="153"/>
    </location>
</feature>
<feature type="compositionally biased region" description="Basic and acidic residues" evidence="1">
    <location>
        <begin position="97"/>
        <end position="116"/>
    </location>
</feature>
<keyword evidence="2" id="KW-1185">Reference proteome</keyword>
<proteinExistence type="predicted"/>
<organism evidence="2 3">
    <name type="scientific">Strongyloides papillosus</name>
    <name type="common">Intestinal threadworm</name>
    <dbReference type="NCBI Taxonomy" id="174720"/>
    <lineage>
        <taxon>Eukaryota</taxon>
        <taxon>Metazoa</taxon>
        <taxon>Ecdysozoa</taxon>
        <taxon>Nematoda</taxon>
        <taxon>Chromadorea</taxon>
        <taxon>Rhabditida</taxon>
        <taxon>Tylenchina</taxon>
        <taxon>Panagrolaimomorpha</taxon>
        <taxon>Strongyloidoidea</taxon>
        <taxon>Strongyloididae</taxon>
        <taxon>Strongyloides</taxon>
    </lineage>
</organism>
<evidence type="ECO:0000256" key="1">
    <source>
        <dbReference type="SAM" id="MobiDB-lite"/>
    </source>
</evidence>
<protein>
    <submittedName>
        <fullName evidence="3">Mago-bind domain-containing protein</fullName>
    </submittedName>
</protein>
<dbReference type="Proteomes" id="UP000046392">
    <property type="component" value="Unplaced"/>
</dbReference>
<sequence>MPLKDKTNSCIKYSPTISEVDKKRITRISNSFQHVNGDIEYEIELQGEEKKVWAKRSDLTGTPILDEYEYRQRKRRGSGIYYGPIKRSTKNVMNESDYEKAEEPRQQGEKRYHRDPYVKEEFELEYILEDNYQKPEELESSEKDGSLESEKSCTETLDPIIDRNKEED</sequence>
<accession>A0A0N5B8Z4</accession>